<comment type="subunit">
    <text evidence="6">Consists of a catalytic RNA component (M1 or rnpB) and a protein subunit.</text>
</comment>
<dbReference type="RefSeq" id="WP_243799728.1">
    <property type="nucleotide sequence ID" value="NZ_CP094669.1"/>
</dbReference>
<comment type="function">
    <text evidence="6">RNaseP catalyzes the removal of the 5'-leader sequence from pre-tRNA to produce the mature 5'-terminus. It can also cleave other RNA substrates such as 4.5S RNA. The protein component plays an auxiliary but essential role in vivo by binding to the 5'-leader sequence and broadening the substrate specificity of the ribozyme.</text>
</comment>
<evidence type="ECO:0000256" key="2">
    <source>
        <dbReference type="ARBA" id="ARBA00022722"/>
    </source>
</evidence>
<keyword evidence="3 6" id="KW-0255">Endonuclease</keyword>
<evidence type="ECO:0000256" key="1">
    <source>
        <dbReference type="ARBA" id="ARBA00022694"/>
    </source>
</evidence>
<protein>
    <recommendedName>
        <fullName evidence="6 7">Ribonuclease P protein component</fullName>
        <shortName evidence="6">RNase P protein</shortName>
        <shortName evidence="6">RNaseP protein</shortName>
        <ecNumber evidence="6 7">3.1.26.5</ecNumber>
    </recommendedName>
    <alternativeName>
        <fullName evidence="6">Protein C5</fullName>
    </alternativeName>
</protein>
<evidence type="ECO:0000256" key="5">
    <source>
        <dbReference type="ARBA" id="ARBA00022884"/>
    </source>
</evidence>
<sequence>MSNLLPSGVSPLGSKPEDRVRSYSFSKEEHLCRKKLIDELFGQGSSFGLYPLRLVWLPAAAPTATPPQVLVSVSKRSFKRAVDRNNLKRLMREAYRLNKHHLTEAVDGHPIGLLAIIYTGKEKKPFALVEKKLISGLERLLTEPFVAPATKDRKKRP</sequence>
<reference evidence="8 9" key="1">
    <citation type="submission" date="2022-03" db="EMBL/GenBank/DDBJ databases">
        <title>Hymenobactersp. isolated from the air.</title>
        <authorList>
            <person name="Won M."/>
            <person name="Kwon S.-W."/>
        </authorList>
    </citation>
    <scope>NUCLEOTIDE SEQUENCE [LARGE SCALE GENOMIC DNA]</scope>
    <source>
        <strain evidence="8 9">KACC 21982</strain>
    </source>
</reference>
<gene>
    <name evidence="6 8" type="primary">rnpA</name>
    <name evidence="8" type="ORF">MTX78_02830</name>
</gene>
<evidence type="ECO:0000256" key="7">
    <source>
        <dbReference type="NCBIfam" id="TIGR00188"/>
    </source>
</evidence>
<keyword evidence="9" id="KW-1185">Reference proteome</keyword>
<dbReference type="InterPro" id="IPR020568">
    <property type="entry name" value="Ribosomal_Su5_D2-typ_SF"/>
</dbReference>
<dbReference type="PANTHER" id="PTHR33992">
    <property type="entry name" value="RIBONUCLEASE P PROTEIN COMPONENT"/>
    <property type="match status" value="1"/>
</dbReference>
<evidence type="ECO:0000313" key="9">
    <source>
        <dbReference type="Proteomes" id="UP000831113"/>
    </source>
</evidence>
<dbReference type="Gene3D" id="3.30.230.10">
    <property type="match status" value="1"/>
</dbReference>
<dbReference type="InterPro" id="IPR014721">
    <property type="entry name" value="Ribsml_uS5_D2-typ_fold_subgr"/>
</dbReference>
<evidence type="ECO:0000313" key="8">
    <source>
        <dbReference type="EMBL" id="UOG75538.1"/>
    </source>
</evidence>
<comment type="similarity">
    <text evidence="6">Belongs to the RnpA family.</text>
</comment>
<keyword evidence="5 6" id="KW-0694">RNA-binding</keyword>
<dbReference type="EMBL" id="CP094669">
    <property type="protein sequence ID" value="UOG75538.1"/>
    <property type="molecule type" value="Genomic_DNA"/>
</dbReference>
<dbReference type="Proteomes" id="UP000831113">
    <property type="component" value="Chromosome"/>
</dbReference>
<evidence type="ECO:0000256" key="6">
    <source>
        <dbReference type="HAMAP-Rule" id="MF_00227"/>
    </source>
</evidence>
<dbReference type="Pfam" id="PF00825">
    <property type="entry name" value="Ribonuclease_P"/>
    <property type="match status" value="1"/>
</dbReference>
<dbReference type="SUPFAM" id="SSF54211">
    <property type="entry name" value="Ribosomal protein S5 domain 2-like"/>
    <property type="match status" value="1"/>
</dbReference>
<keyword evidence="4 6" id="KW-0378">Hydrolase</keyword>
<accession>A0ABY4CZG2</accession>
<evidence type="ECO:0000256" key="3">
    <source>
        <dbReference type="ARBA" id="ARBA00022759"/>
    </source>
</evidence>
<proteinExistence type="inferred from homology"/>
<dbReference type="GO" id="GO:0004526">
    <property type="term" value="F:ribonuclease P activity"/>
    <property type="evidence" value="ECO:0007669"/>
    <property type="project" value="UniProtKB-EC"/>
</dbReference>
<keyword evidence="1 6" id="KW-0819">tRNA processing</keyword>
<keyword evidence="2 6" id="KW-0540">Nuclease</keyword>
<dbReference type="InterPro" id="IPR000100">
    <property type="entry name" value="RNase_P"/>
</dbReference>
<evidence type="ECO:0000256" key="4">
    <source>
        <dbReference type="ARBA" id="ARBA00022801"/>
    </source>
</evidence>
<dbReference type="PANTHER" id="PTHR33992:SF1">
    <property type="entry name" value="RIBONUCLEASE P PROTEIN COMPONENT"/>
    <property type="match status" value="1"/>
</dbReference>
<dbReference type="NCBIfam" id="TIGR00188">
    <property type="entry name" value="rnpA"/>
    <property type="match status" value="1"/>
</dbReference>
<dbReference type="HAMAP" id="MF_00227">
    <property type="entry name" value="RNase_P"/>
    <property type="match status" value="1"/>
</dbReference>
<name>A0ABY4CZG2_9BACT</name>
<dbReference type="EC" id="3.1.26.5" evidence="6 7"/>
<comment type="catalytic activity">
    <reaction evidence="6">
        <text>Endonucleolytic cleavage of RNA, removing 5'-extranucleotides from tRNA precursor.</text>
        <dbReference type="EC" id="3.1.26.5"/>
    </reaction>
</comment>
<organism evidence="8 9">
    <name type="scientific">Hymenobacter tibetensis</name>
    <dbReference type="NCBI Taxonomy" id="497967"/>
    <lineage>
        <taxon>Bacteria</taxon>
        <taxon>Pseudomonadati</taxon>
        <taxon>Bacteroidota</taxon>
        <taxon>Cytophagia</taxon>
        <taxon>Cytophagales</taxon>
        <taxon>Hymenobacteraceae</taxon>
        <taxon>Hymenobacter</taxon>
    </lineage>
</organism>